<dbReference type="InterPro" id="IPR036259">
    <property type="entry name" value="MFS_trans_sf"/>
</dbReference>
<organism evidence="10 11">
    <name type="scientific">Lophium mytilinum</name>
    <dbReference type="NCBI Taxonomy" id="390894"/>
    <lineage>
        <taxon>Eukaryota</taxon>
        <taxon>Fungi</taxon>
        <taxon>Dikarya</taxon>
        <taxon>Ascomycota</taxon>
        <taxon>Pezizomycotina</taxon>
        <taxon>Dothideomycetes</taxon>
        <taxon>Pleosporomycetidae</taxon>
        <taxon>Mytilinidiales</taxon>
        <taxon>Mytilinidiaceae</taxon>
        <taxon>Lophium</taxon>
    </lineage>
</organism>
<dbReference type="PANTHER" id="PTHR48022">
    <property type="entry name" value="PLASTIDIC GLUCOSE TRANSPORTER 4"/>
    <property type="match status" value="1"/>
</dbReference>
<evidence type="ECO:0000259" key="9">
    <source>
        <dbReference type="PROSITE" id="PS50850"/>
    </source>
</evidence>
<protein>
    <submittedName>
        <fullName evidence="10">General substrate transporter</fullName>
    </submittedName>
</protein>
<dbReference type="SUPFAM" id="SSF103473">
    <property type="entry name" value="MFS general substrate transporter"/>
    <property type="match status" value="1"/>
</dbReference>
<evidence type="ECO:0000256" key="6">
    <source>
        <dbReference type="ARBA" id="ARBA00023136"/>
    </source>
</evidence>
<dbReference type="Gene3D" id="1.20.1250.20">
    <property type="entry name" value="MFS general substrate transporter like domains"/>
    <property type="match status" value="1"/>
</dbReference>
<dbReference type="Pfam" id="PF00083">
    <property type="entry name" value="Sugar_tr"/>
    <property type="match status" value="1"/>
</dbReference>
<dbReference type="PROSITE" id="PS50850">
    <property type="entry name" value="MFS"/>
    <property type="match status" value="1"/>
</dbReference>
<evidence type="ECO:0000256" key="7">
    <source>
        <dbReference type="RuleBase" id="RU003346"/>
    </source>
</evidence>
<keyword evidence="11" id="KW-1185">Reference proteome</keyword>
<feature type="transmembrane region" description="Helical" evidence="8">
    <location>
        <begin position="300"/>
        <end position="324"/>
    </location>
</feature>
<dbReference type="InterPro" id="IPR003663">
    <property type="entry name" value="Sugar/inositol_transpt"/>
</dbReference>
<dbReference type="GO" id="GO:0005351">
    <property type="term" value="F:carbohydrate:proton symporter activity"/>
    <property type="evidence" value="ECO:0007669"/>
    <property type="project" value="TreeGrafter"/>
</dbReference>
<feature type="transmembrane region" description="Helical" evidence="8">
    <location>
        <begin position="425"/>
        <end position="443"/>
    </location>
</feature>
<evidence type="ECO:0000256" key="1">
    <source>
        <dbReference type="ARBA" id="ARBA00004141"/>
    </source>
</evidence>
<dbReference type="NCBIfam" id="TIGR00879">
    <property type="entry name" value="SP"/>
    <property type="match status" value="1"/>
</dbReference>
<keyword evidence="6 8" id="KW-0472">Membrane</keyword>
<dbReference type="FunFam" id="1.20.1250.20:FF:000134">
    <property type="entry name" value="MFS sugar transporter protein"/>
    <property type="match status" value="1"/>
</dbReference>
<feature type="transmembrane region" description="Helical" evidence="8">
    <location>
        <begin position="83"/>
        <end position="102"/>
    </location>
</feature>
<dbReference type="Proteomes" id="UP000799750">
    <property type="component" value="Unassembled WGS sequence"/>
</dbReference>
<comment type="similarity">
    <text evidence="2 7">Belongs to the major facilitator superfamily. Sugar transporter (TC 2.A.1.1) family.</text>
</comment>
<reference evidence="10" key="1">
    <citation type="journal article" date="2020" name="Stud. Mycol.">
        <title>101 Dothideomycetes genomes: a test case for predicting lifestyles and emergence of pathogens.</title>
        <authorList>
            <person name="Haridas S."/>
            <person name="Albert R."/>
            <person name="Binder M."/>
            <person name="Bloem J."/>
            <person name="Labutti K."/>
            <person name="Salamov A."/>
            <person name="Andreopoulos B."/>
            <person name="Baker S."/>
            <person name="Barry K."/>
            <person name="Bills G."/>
            <person name="Bluhm B."/>
            <person name="Cannon C."/>
            <person name="Castanera R."/>
            <person name="Culley D."/>
            <person name="Daum C."/>
            <person name="Ezra D."/>
            <person name="Gonzalez J."/>
            <person name="Henrissat B."/>
            <person name="Kuo A."/>
            <person name="Liang C."/>
            <person name="Lipzen A."/>
            <person name="Lutzoni F."/>
            <person name="Magnuson J."/>
            <person name="Mondo S."/>
            <person name="Nolan M."/>
            <person name="Ohm R."/>
            <person name="Pangilinan J."/>
            <person name="Park H.-J."/>
            <person name="Ramirez L."/>
            <person name="Alfaro M."/>
            <person name="Sun H."/>
            <person name="Tritt A."/>
            <person name="Yoshinaga Y."/>
            <person name="Zwiers L.-H."/>
            <person name="Turgeon B."/>
            <person name="Goodwin S."/>
            <person name="Spatafora J."/>
            <person name="Crous P."/>
            <person name="Grigoriev I."/>
        </authorList>
    </citation>
    <scope>NUCLEOTIDE SEQUENCE</scope>
    <source>
        <strain evidence="10">CBS 269.34</strain>
    </source>
</reference>
<proteinExistence type="inferred from homology"/>
<dbReference type="InterPro" id="IPR005828">
    <property type="entry name" value="MFS_sugar_transport-like"/>
</dbReference>
<feature type="transmembrane region" description="Helical" evidence="8">
    <location>
        <begin position="7"/>
        <end position="26"/>
    </location>
</feature>
<gene>
    <name evidence="10" type="ORF">BU16DRAFT_600930</name>
</gene>
<dbReference type="GO" id="GO:0016020">
    <property type="term" value="C:membrane"/>
    <property type="evidence" value="ECO:0007669"/>
    <property type="project" value="UniProtKB-SubCell"/>
</dbReference>
<feature type="transmembrane region" description="Helical" evidence="8">
    <location>
        <begin position="141"/>
        <end position="159"/>
    </location>
</feature>
<dbReference type="InterPro" id="IPR020846">
    <property type="entry name" value="MFS_dom"/>
</dbReference>
<name>A0A6A6Q8K9_9PEZI</name>
<evidence type="ECO:0000256" key="8">
    <source>
        <dbReference type="SAM" id="Phobius"/>
    </source>
</evidence>
<dbReference type="OrthoDB" id="6133115at2759"/>
<accession>A0A6A6Q8K9</accession>
<feature type="transmembrane region" description="Helical" evidence="8">
    <location>
        <begin position="171"/>
        <end position="193"/>
    </location>
</feature>
<feature type="domain" description="Major facilitator superfamily (MFS) profile" evidence="9">
    <location>
        <begin position="13"/>
        <end position="449"/>
    </location>
</feature>
<evidence type="ECO:0000256" key="5">
    <source>
        <dbReference type="ARBA" id="ARBA00022989"/>
    </source>
</evidence>
<keyword evidence="5 8" id="KW-1133">Transmembrane helix</keyword>
<sequence length="502" mass="55185">MFNIQGRLLTILITVACSTSFLLFGYDQGVLSGLIGANNQFGKDFNHPDANTQGLIVSVYQLGNVGGSIGIFLAGDYFGRKKSIIYATLIMLVGAILQTASVSTGMMYAARVITGIGNGANTSTIPVWQAETSTAKERGKLVAIDSCIIIFGILIAYWMDYGFAQVSGPAQWRFPIAFQMVFILILLALMMFLPETPRWLHSKGRHAEADAVTARLIGTNVPVTDPRVQELSKDITSAIEIESAGGPFKMKEIFAGGKLQNFRRMCLCFAVDAFQQLGGICVITYYLPKVLSESVGMDRHMSLLMAGIITTEYFLASIVQIWLVNYFKRRTLLFLSSAGEIITMVVLAICTHDGSHKAGIVSIVMIFLYNTFYAWGWLTIPFVYPAEITTLRIRAKGAAVASFGAWIIEFMVVQITPIAVQNIGYQTYIIFAVLNAGIITAGMRLEDIDHIFEHGGITGGVIGKNGLLRDRRLDIAREHHEEVFTDQKDGSDSAERIEYSKV</sequence>
<evidence type="ECO:0000313" key="11">
    <source>
        <dbReference type="Proteomes" id="UP000799750"/>
    </source>
</evidence>
<dbReference type="EMBL" id="MU004202">
    <property type="protein sequence ID" value="KAF2488655.1"/>
    <property type="molecule type" value="Genomic_DNA"/>
</dbReference>
<dbReference type="PANTHER" id="PTHR48022:SF28">
    <property type="entry name" value="MAJOR FACILITATOR SUPERFAMILY (MFS) PROFILE DOMAIN-CONTAINING PROTEIN-RELATED"/>
    <property type="match status" value="1"/>
</dbReference>
<dbReference type="PRINTS" id="PR00171">
    <property type="entry name" value="SUGRTRNSPORT"/>
</dbReference>
<comment type="subcellular location">
    <subcellularLocation>
        <location evidence="1">Membrane</location>
        <topology evidence="1">Multi-pass membrane protein</topology>
    </subcellularLocation>
</comment>
<dbReference type="AlphaFoldDB" id="A0A6A6Q8K9"/>
<dbReference type="InterPro" id="IPR050360">
    <property type="entry name" value="MFS_Sugar_Transporters"/>
</dbReference>
<feature type="transmembrane region" description="Helical" evidence="8">
    <location>
        <begin position="361"/>
        <end position="386"/>
    </location>
</feature>
<feature type="transmembrane region" description="Helical" evidence="8">
    <location>
        <begin position="331"/>
        <end position="349"/>
    </location>
</feature>
<evidence type="ECO:0000313" key="10">
    <source>
        <dbReference type="EMBL" id="KAF2488655.1"/>
    </source>
</evidence>
<keyword evidence="3 7" id="KW-0813">Transport</keyword>
<feature type="transmembrane region" description="Helical" evidence="8">
    <location>
        <begin position="398"/>
        <end position="419"/>
    </location>
</feature>
<keyword evidence="4 8" id="KW-0812">Transmembrane</keyword>
<feature type="transmembrane region" description="Helical" evidence="8">
    <location>
        <begin position="266"/>
        <end position="288"/>
    </location>
</feature>
<evidence type="ECO:0000256" key="3">
    <source>
        <dbReference type="ARBA" id="ARBA00022448"/>
    </source>
</evidence>
<evidence type="ECO:0000256" key="4">
    <source>
        <dbReference type="ARBA" id="ARBA00022692"/>
    </source>
</evidence>
<evidence type="ECO:0000256" key="2">
    <source>
        <dbReference type="ARBA" id="ARBA00010992"/>
    </source>
</evidence>